<dbReference type="EMBL" id="UGHD01000002">
    <property type="protein sequence ID" value="STO57745.1"/>
    <property type="molecule type" value="Genomic_DNA"/>
</dbReference>
<evidence type="ECO:0000256" key="4">
    <source>
        <dbReference type="ARBA" id="ARBA00022553"/>
    </source>
</evidence>
<dbReference type="SMART" id="SM00387">
    <property type="entry name" value="HATPase_c"/>
    <property type="match status" value="1"/>
</dbReference>
<comment type="subcellular location">
    <subcellularLocation>
        <location evidence="2">Membrane</location>
        <topology evidence="2">Multi-pass membrane protein</topology>
    </subcellularLocation>
</comment>
<dbReference type="InterPro" id="IPR003661">
    <property type="entry name" value="HisK_dim/P_dom"/>
</dbReference>
<keyword evidence="4" id="KW-0597">Phosphoprotein</keyword>
<dbReference type="Gene3D" id="3.30.565.10">
    <property type="entry name" value="Histidine kinase-like ATPase, C-terminal domain"/>
    <property type="match status" value="1"/>
</dbReference>
<feature type="domain" description="Histidine kinase" evidence="14">
    <location>
        <begin position="126"/>
        <end position="339"/>
    </location>
</feature>
<keyword evidence="11" id="KW-0902">Two-component regulatory system</keyword>
<evidence type="ECO:0000256" key="13">
    <source>
        <dbReference type="SAM" id="Phobius"/>
    </source>
</evidence>
<dbReference type="Gene3D" id="1.20.120.620">
    <property type="entry name" value="Backbone structure of the membrane domain of e. Coli histidine kinase receptor kdpd"/>
    <property type="match status" value="1"/>
</dbReference>
<evidence type="ECO:0000256" key="8">
    <source>
        <dbReference type="ARBA" id="ARBA00022777"/>
    </source>
</evidence>
<dbReference type="Pfam" id="PF00512">
    <property type="entry name" value="HisKA"/>
    <property type="match status" value="1"/>
</dbReference>
<keyword evidence="6 13" id="KW-0812">Transmembrane</keyword>
<evidence type="ECO:0000256" key="10">
    <source>
        <dbReference type="ARBA" id="ARBA00022989"/>
    </source>
</evidence>
<evidence type="ECO:0000256" key="2">
    <source>
        <dbReference type="ARBA" id="ARBA00004141"/>
    </source>
</evidence>
<feature type="transmembrane region" description="Helical" evidence="13">
    <location>
        <begin position="12"/>
        <end position="29"/>
    </location>
</feature>
<dbReference type="Pfam" id="PF13493">
    <property type="entry name" value="DUF4118"/>
    <property type="match status" value="1"/>
</dbReference>
<evidence type="ECO:0000256" key="5">
    <source>
        <dbReference type="ARBA" id="ARBA00022679"/>
    </source>
</evidence>
<keyword evidence="5 15" id="KW-0808">Transferase</keyword>
<dbReference type="InterPro" id="IPR025201">
    <property type="entry name" value="KdpD_TM"/>
</dbReference>
<dbReference type="GO" id="GO:0005524">
    <property type="term" value="F:ATP binding"/>
    <property type="evidence" value="ECO:0007669"/>
    <property type="project" value="UniProtKB-KW"/>
</dbReference>
<dbReference type="PANTHER" id="PTHR45569:SF1">
    <property type="entry name" value="SENSOR PROTEIN KDPD"/>
    <property type="match status" value="1"/>
</dbReference>
<dbReference type="SUPFAM" id="SSF47384">
    <property type="entry name" value="Homodimeric domain of signal transducing histidine kinase"/>
    <property type="match status" value="1"/>
</dbReference>
<dbReference type="SUPFAM" id="SSF55874">
    <property type="entry name" value="ATPase domain of HSP90 chaperone/DNA topoisomerase II/histidine kinase"/>
    <property type="match status" value="1"/>
</dbReference>
<dbReference type="InterPro" id="IPR036890">
    <property type="entry name" value="HATPase_C_sf"/>
</dbReference>
<dbReference type="InterPro" id="IPR003594">
    <property type="entry name" value="HATPase_dom"/>
</dbReference>
<gene>
    <name evidence="15" type="primary">yycG</name>
    <name evidence="15" type="ORF">NCTC11645_02138</name>
</gene>
<dbReference type="PANTHER" id="PTHR45569">
    <property type="entry name" value="SENSOR PROTEIN KDPD"/>
    <property type="match status" value="1"/>
</dbReference>
<keyword evidence="10 13" id="KW-1133">Transmembrane helix</keyword>
<sequence length="346" mass="38837">MTAHWLKHRHLLLLSIISAAIGTSLIVDLWVESSVAVLLIMQFSIVATVFLGHTRLTYVVAVAEALCFNLLFTQPRYSFQMFHAEDIANLCVFIITAFSINTLAQRYQNKQNELKQVQLRNQILLSVSHDLRTPLAGIIGNLTTLKEYFSQLSENERFELLESATTESHRLHQYIENLLQATKLQHGNLVIRKNQESIIHILKNTIHRFPEGGRKIHVNISGDIATVNVSHSLIEQALFNILDNALRYSPPNIPVNVSISQQEETISIDIFNQGEPISESEKNRIFDLFYSRQQGKNADGGIGLGLAVSKGIIHAHGGTICVVDVMEGCLLRITLPVGEERNENEI</sequence>
<dbReference type="PRINTS" id="PR00344">
    <property type="entry name" value="BCTRLSENSOR"/>
</dbReference>
<keyword evidence="8 15" id="KW-0418">Kinase</keyword>
<dbReference type="GO" id="GO:0005886">
    <property type="term" value="C:plasma membrane"/>
    <property type="evidence" value="ECO:0007669"/>
    <property type="project" value="TreeGrafter"/>
</dbReference>
<evidence type="ECO:0000256" key="9">
    <source>
        <dbReference type="ARBA" id="ARBA00022840"/>
    </source>
</evidence>
<dbReference type="PROSITE" id="PS50109">
    <property type="entry name" value="HIS_KIN"/>
    <property type="match status" value="1"/>
</dbReference>
<dbReference type="InterPro" id="IPR004358">
    <property type="entry name" value="Sig_transdc_His_kin-like_C"/>
</dbReference>
<dbReference type="AlphaFoldDB" id="A0A377HPV4"/>
<feature type="transmembrane region" description="Helical" evidence="13">
    <location>
        <begin position="58"/>
        <end position="75"/>
    </location>
</feature>
<evidence type="ECO:0000259" key="14">
    <source>
        <dbReference type="PROSITE" id="PS50109"/>
    </source>
</evidence>
<dbReference type="InterPro" id="IPR005467">
    <property type="entry name" value="His_kinase_dom"/>
</dbReference>
<dbReference type="InterPro" id="IPR038318">
    <property type="entry name" value="KdpD_sf"/>
</dbReference>
<name>A0A377HPV4_GRIHO</name>
<dbReference type="SMART" id="SM00388">
    <property type="entry name" value="HisKA"/>
    <property type="match status" value="1"/>
</dbReference>
<organism evidence="15 16">
    <name type="scientific">Grimontia hollisae</name>
    <name type="common">Vibrio hollisae</name>
    <dbReference type="NCBI Taxonomy" id="673"/>
    <lineage>
        <taxon>Bacteria</taxon>
        <taxon>Pseudomonadati</taxon>
        <taxon>Pseudomonadota</taxon>
        <taxon>Gammaproteobacteria</taxon>
        <taxon>Vibrionales</taxon>
        <taxon>Vibrionaceae</taxon>
        <taxon>Grimontia</taxon>
    </lineage>
</organism>
<keyword evidence="9" id="KW-0067">ATP-binding</keyword>
<dbReference type="CDD" id="cd00075">
    <property type="entry name" value="HATPase"/>
    <property type="match status" value="1"/>
</dbReference>
<evidence type="ECO:0000256" key="1">
    <source>
        <dbReference type="ARBA" id="ARBA00000085"/>
    </source>
</evidence>
<dbReference type="InterPro" id="IPR052023">
    <property type="entry name" value="Histidine_kinase_KdpD"/>
</dbReference>
<keyword evidence="12 13" id="KW-0472">Membrane</keyword>
<dbReference type="STRING" id="673.AL542_15845"/>
<dbReference type="Pfam" id="PF02518">
    <property type="entry name" value="HATPase_c"/>
    <property type="match status" value="1"/>
</dbReference>
<dbReference type="InterPro" id="IPR036097">
    <property type="entry name" value="HisK_dim/P_sf"/>
</dbReference>
<dbReference type="CDD" id="cd00082">
    <property type="entry name" value="HisKA"/>
    <property type="match status" value="1"/>
</dbReference>
<evidence type="ECO:0000313" key="16">
    <source>
        <dbReference type="Proteomes" id="UP000254512"/>
    </source>
</evidence>
<proteinExistence type="predicted"/>
<reference evidence="15 16" key="1">
    <citation type="submission" date="2018-06" db="EMBL/GenBank/DDBJ databases">
        <authorList>
            <consortium name="Pathogen Informatics"/>
            <person name="Doyle S."/>
        </authorList>
    </citation>
    <scope>NUCLEOTIDE SEQUENCE [LARGE SCALE GENOMIC DNA]</scope>
    <source>
        <strain evidence="15 16">NCTC11645</strain>
    </source>
</reference>
<dbReference type="GO" id="GO:0000155">
    <property type="term" value="F:phosphorelay sensor kinase activity"/>
    <property type="evidence" value="ECO:0007669"/>
    <property type="project" value="InterPro"/>
</dbReference>
<dbReference type="EC" id="2.7.13.3" evidence="3"/>
<evidence type="ECO:0000256" key="11">
    <source>
        <dbReference type="ARBA" id="ARBA00023012"/>
    </source>
</evidence>
<evidence type="ECO:0000256" key="3">
    <source>
        <dbReference type="ARBA" id="ARBA00012438"/>
    </source>
</evidence>
<evidence type="ECO:0000313" key="15">
    <source>
        <dbReference type="EMBL" id="STO57745.1"/>
    </source>
</evidence>
<dbReference type="RefSeq" id="WP_114995303.1">
    <property type="nucleotide sequence ID" value="NZ_CABMOB010000001.1"/>
</dbReference>
<comment type="catalytic activity">
    <reaction evidence="1">
        <text>ATP + protein L-histidine = ADP + protein N-phospho-L-histidine.</text>
        <dbReference type="EC" id="2.7.13.3"/>
    </reaction>
</comment>
<evidence type="ECO:0000256" key="7">
    <source>
        <dbReference type="ARBA" id="ARBA00022741"/>
    </source>
</evidence>
<protein>
    <recommendedName>
        <fullName evidence="3">histidine kinase</fullName>
        <ecNumber evidence="3">2.7.13.3</ecNumber>
    </recommendedName>
</protein>
<dbReference type="Gene3D" id="1.10.287.130">
    <property type="match status" value="1"/>
</dbReference>
<keyword evidence="7" id="KW-0547">Nucleotide-binding</keyword>
<evidence type="ECO:0000256" key="6">
    <source>
        <dbReference type="ARBA" id="ARBA00022692"/>
    </source>
</evidence>
<accession>A0A377HPV4</accession>
<dbReference type="Proteomes" id="UP000254512">
    <property type="component" value="Unassembled WGS sequence"/>
</dbReference>
<evidence type="ECO:0000256" key="12">
    <source>
        <dbReference type="ARBA" id="ARBA00023136"/>
    </source>
</evidence>